<dbReference type="InterPro" id="IPR050086">
    <property type="entry name" value="MetN_ABC_transporter-like"/>
</dbReference>
<comment type="similarity">
    <text evidence="1">Belongs to the ABC transporter superfamily.</text>
</comment>
<dbReference type="Pfam" id="PF00005">
    <property type="entry name" value="ABC_tran"/>
    <property type="match status" value="1"/>
</dbReference>
<dbReference type="PROSITE" id="PS50893">
    <property type="entry name" value="ABC_TRANSPORTER_2"/>
    <property type="match status" value="1"/>
</dbReference>
<organism evidence="4 5">
    <name type="scientific">Defluviitoga tunisiensis</name>
    <dbReference type="NCBI Taxonomy" id="1006576"/>
    <lineage>
        <taxon>Bacteria</taxon>
        <taxon>Thermotogati</taxon>
        <taxon>Thermotogota</taxon>
        <taxon>Thermotogae</taxon>
        <taxon>Petrotogales</taxon>
        <taxon>Petrotogaceae</taxon>
        <taxon>Defluviitoga</taxon>
    </lineage>
</organism>
<dbReference type="InterPro" id="IPR003439">
    <property type="entry name" value="ABC_transporter-like_ATP-bd"/>
</dbReference>
<sequence length="242" mass="27899">MHKASVIQFVDYSMEISNKTLLKNINLEFAENETFLVYGPRNSGKSLLLRSIVDLNNELFRNVKSSGAILFQGENIVNLEGQYLRSQISYCEPTFIDNINFLTLSEVLYLALGLKVSDITKDQFLLLEKLNLSHIFADRNTLKSYEHFDEWTIGDKISFIIFLNIARNPQVFIFDSILDHLDDFLLNNIKEFLYETKKDKTLIISTRIIKLFSDIAQKIGFIANGEILFTGDIQDFMLSFPV</sequence>
<keyword evidence="4" id="KW-0067">ATP-binding</keyword>
<feature type="domain" description="ABC transporter" evidence="3">
    <location>
        <begin position="7"/>
        <end position="242"/>
    </location>
</feature>
<keyword evidence="4" id="KW-0547">Nucleotide-binding</keyword>
<keyword evidence="4" id="KW-0378">Hydrolase</keyword>
<dbReference type="SUPFAM" id="SSF52540">
    <property type="entry name" value="P-loop containing nucleoside triphosphate hydrolases"/>
    <property type="match status" value="1"/>
</dbReference>
<dbReference type="EC" id="3.6.3.27" evidence="4"/>
<name>A0A0C7P1R3_DEFTU</name>
<proteinExistence type="inferred from homology"/>
<dbReference type="Gene3D" id="3.40.50.300">
    <property type="entry name" value="P-loop containing nucleotide triphosphate hydrolases"/>
    <property type="match status" value="1"/>
</dbReference>
<dbReference type="AlphaFoldDB" id="A0A0C7P1R3"/>
<keyword evidence="2" id="KW-0813">Transport</keyword>
<dbReference type="PANTHER" id="PTHR43166">
    <property type="entry name" value="AMINO ACID IMPORT ATP-BINDING PROTEIN"/>
    <property type="match status" value="1"/>
</dbReference>
<accession>A0A0C7P1R3</accession>
<dbReference type="GO" id="GO:0016887">
    <property type="term" value="F:ATP hydrolysis activity"/>
    <property type="evidence" value="ECO:0007669"/>
    <property type="project" value="InterPro"/>
</dbReference>
<evidence type="ECO:0000313" key="5">
    <source>
        <dbReference type="Proteomes" id="UP000032809"/>
    </source>
</evidence>
<gene>
    <name evidence="4" type="ORF">DTL3_0891</name>
</gene>
<dbReference type="GO" id="GO:0005524">
    <property type="term" value="F:ATP binding"/>
    <property type="evidence" value="ECO:0007669"/>
    <property type="project" value="UniProtKB-KW"/>
</dbReference>
<dbReference type="EMBL" id="LN824141">
    <property type="protein sequence ID" value="CEP78195.1"/>
    <property type="molecule type" value="Genomic_DNA"/>
</dbReference>
<dbReference type="OrthoDB" id="45287at2"/>
<dbReference type="PANTHER" id="PTHR43166:SF4">
    <property type="entry name" value="PHOSPHONATES IMPORT ATP-BINDING PROTEIN PHNC"/>
    <property type="match status" value="1"/>
</dbReference>
<evidence type="ECO:0000259" key="3">
    <source>
        <dbReference type="PROSITE" id="PS50893"/>
    </source>
</evidence>
<protein>
    <submittedName>
        <fullName evidence="4">Phosphate transporter ATP-binding protein</fullName>
        <ecNumber evidence="4">3.6.3.27</ecNumber>
    </submittedName>
</protein>
<dbReference type="STRING" id="1006576.DTL3_0891"/>
<evidence type="ECO:0000313" key="4">
    <source>
        <dbReference type="EMBL" id="CEP78195.1"/>
    </source>
</evidence>
<reference evidence="5" key="1">
    <citation type="submission" date="2014-11" db="EMBL/GenBank/DDBJ databases">
        <authorList>
            <person name="Wibberg D."/>
        </authorList>
    </citation>
    <scope>NUCLEOTIDE SEQUENCE [LARGE SCALE GENOMIC DNA]</scope>
    <source>
        <strain evidence="5">L3</strain>
    </source>
</reference>
<evidence type="ECO:0000256" key="2">
    <source>
        <dbReference type="ARBA" id="ARBA00022448"/>
    </source>
</evidence>
<keyword evidence="5" id="KW-1185">Reference proteome</keyword>
<dbReference type="RefSeq" id="WP_045087695.1">
    <property type="nucleotide sequence ID" value="NZ_LN824141.1"/>
</dbReference>
<dbReference type="InterPro" id="IPR027417">
    <property type="entry name" value="P-loop_NTPase"/>
</dbReference>
<dbReference type="Proteomes" id="UP000032809">
    <property type="component" value="Chromosome I"/>
</dbReference>
<dbReference type="HOGENOM" id="CLU_000604_1_22_0"/>
<dbReference type="KEGG" id="dtn:DTL3_0891"/>
<evidence type="ECO:0000256" key="1">
    <source>
        <dbReference type="ARBA" id="ARBA00005417"/>
    </source>
</evidence>